<accession>C0FP21</accession>
<feature type="transmembrane region" description="Helical" evidence="1">
    <location>
        <begin position="62"/>
        <end position="82"/>
    </location>
</feature>
<gene>
    <name evidence="2" type="ORF">ROSEINA2194_00473</name>
</gene>
<evidence type="ECO:0000313" key="3">
    <source>
        <dbReference type="Proteomes" id="UP000003561"/>
    </source>
</evidence>
<name>C0FP21_9FIRM</name>
<feature type="transmembrane region" description="Helical" evidence="1">
    <location>
        <begin position="35"/>
        <end position="56"/>
    </location>
</feature>
<dbReference type="AlphaFoldDB" id="C0FP21"/>
<organism evidence="2 3">
    <name type="scientific">Roseburia inulinivorans DSM 16841</name>
    <dbReference type="NCBI Taxonomy" id="622312"/>
    <lineage>
        <taxon>Bacteria</taxon>
        <taxon>Bacillati</taxon>
        <taxon>Bacillota</taxon>
        <taxon>Clostridia</taxon>
        <taxon>Lachnospirales</taxon>
        <taxon>Lachnospiraceae</taxon>
        <taxon>Roseburia</taxon>
    </lineage>
</organism>
<dbReference type="EMBL" id="ACFY01000022">
    <property type="protein sequence ID" value="EEG95665.1"/>
    <property type="molecule type" value="Genomic_DNA"/>
</dbReference>
<protein>
    <recommendedName>
        <fullName evidence="4">YhhN-like protein</fullName>
    </recommendedName>
</protein>
<feature type="transmembrane region" description="Helical" evidence="1">
    <location>
        <begin position="6"/>
        <end position="23"/>
    </location>
</feature>
<evidence type="ECO:0000313" key="2">
    <source>
        <dbReference type="EMBL" id="EEG95665.1"/>
    </source>
</evidence>
<keyword evidence="1" id="KW-0472">Membrane</keyword>
<keyword evidence="1" id="KW-0812">Transmembrane</keyword>
<reference evidence="2 3" key="1">
    <citation type="submission" date="2009-02" db="EMBL/GenBank/DDBJ databases">
        <authorList>
            <person name="Fulton L."/>
            <person name="Clifton S."/>
            <person name="Fulton B."/>
            <person name="Xu J."/>
            <person name="Minx P."/>
            <person name="Pepin K.H."/>
            <person name="Johnson M."/>
            <person name="Bhonagiri V."/>
            <person name="Nash W.E."/>
            <person name="Mardis E.R."/>
            <person name="Wilson R.K."/>
        </authorList>
    </citation>
    <scope>NUCLEOTIDE SEQUENCE [LARGE SCALE GENOMIC DNA]</scope>
    <source>
        <strain evidence="2 3">DSM 16841</strain>
    </source>
</reference>
<evidence type="ECO:0000256" key="1">
    <source>
        <dbReference type="SAM" id="Phobius"/>
    </source>
</evidence>
<proteinExistence type="predicted"/>
<comment type="caution">
    <text evidence="2">The sequence shown here is derived from an EMBL/GenBank/DDBJ whole genome shotgun (WGS) entry which is preliminary data.</text>
</comment>
<dbReference type="Proteomes" id="UP000003561">
    <property type="component" value="Unassembled WGS sequence"/>
</dbReference>
<reference evidence="2 3" key="2">
    <citation type="submission" date="2009-03" db="EMBL/GenBank/DDBJ databases">
        <title>Draft genome sequence of Roseburia inulinivorans (DSM 16841).</title>
        <authorList>
            <person name="Sudarsanam P."/>
            <person name="Ley R."/>
            <person name="Guruge J."/>
            <person name="Turnbaugh P.J."/>
            <person name="Mahowald M."/>
            <person name="Liep D."/>
            <person name="Gordon J."/>
        </authorList>
    </citation>
    <scope>NUCLEOTIDE SEQUENCE [LARGE SCALE GENOMIC DNA]</scope>
    <source>
        <strain evidence="2 3">DSM 16841</strain>
    </source>
</reference>
<keyword evidence="1" id="KW-1133">Transmembrane helix</keyword>
<evidence type="ECO:0008006" key="4">
    <source>
        <dbReference type="Google" id="ProtNLM"/>
    </source>
</evidence>
<sequence>MERWIWFLGMAVFYGVLFLWFLNQVKKPDYKKNYVLVKTLQSAAFVSVFLAAAVVSRDILDFWLMLPAFVCCFAGDVILAFYNKIQKKETFFVGTCHIFNGASVLYPVAGPDAAAGSCRYGVSGHSGDRDFCSDRNGQLSYRKTPAMHFSLHFFYCIPVCKKHAYCSEYP</sequence>